<dbReference type="EMBL" id="VFQF01000001">
    <property type="protein sequence ID" value="TQN47584.1"/>
    <property type="molecule type" value="Genomic_DNA"/>
</dbReference>
<gene>
    <name evidence="2" type="ORF">FHX52_0687</name>
</gene>
<reference evidence="2 3" key="1">
    <citation type="submission" date="2019-06" db="EMBL/GenBank/DDBJ databases">
        <title>Sequencing the genomes of 1000 actinobacteria strains.</title>
        <authorList>
            <person name="Klenk H.-P."/>
        </authorList>
    </citation>
    <scope>NUCLEOTIDE SEQUENCE [LARGE SCALE GENOMIC DNA]</scope>
    <source>
        <strain evidence="2 3">DSM 21776</strain>
    </source>
</reference>
<comment type="caution">
    <text evidence="2">The sequence shown here is derived from an EMBL/GenBank/DDBJ whole genome shotgun (WGS) entry which is preliminary data.</text>
</comment>
<dbReference type="InterPro" id="IPR040891">
    <property type="entry name" value="HEPN_SAV_6107"/>
</dbReference>
<dbReference type="AlphaFoldDB" id="A0A543PU37"/>
<evidence type="ECO:0000313" key="3">
    <source>
        <dbReference type="Proteomes" id="UP000320085"/>
    </source>
</evidence>
<dbReference type="Pfam" id="PF18726">
    <property type="entry name" value="HEPN_SAV_6107"/>
    <property type="match status" value="1"/>
</dbReference>
<feature type="domain" description="SAV-6107-like HEPN" evidence="1">
    <location>
        <begin position="29"/>
        <end position="123"/>
    </location>
</feature>
<organism evidence="2 3">
    <name type="scientific">Humibacillus xanthopallidus</name>
    <dbReference type="NCBI Taxonomy" id="412689"/>
    <lineage>
        <taxon>Bacteria</taxon>
        <taxon>Bacillati</taxon>
        <taxon>Actinomycetota</taxon>
        <taxon>Actinomycetes</taxon>
        <taxon>Micrococcales</taxon>
        <taxon>Intrasporangiaceae</taxon>
        <taxon>Humibacillus</taxon>
    </lineage>
</organism>
<accession>A0A543PU37</accession>
<protein>
    <recommendedName>
        <fullName evidence="1">SAV-6107-like HEPN domain-containing protein</fullName>
    </recommendedName>
</protein>
<evidence type="ECO:0000259" key="1">
    <source>
        <dbReference type="Pfam" id="PF18726"/>
    </source>
</evidence>
<proteinExistence type="predicted"/>
<dbReference type="OrthoDB" id="4570063at2"/>
<evidence type="ECO:0000313" key="2">
    <source>
        <dbReference type="EMBL" id="TQN47584.1"/>
    </source>
</evidence>
<dbReference type="Proteomes" id="UP000320085">
    <property type="component" value="Unassembled WGS sequence"/>
</dbReference>
<sequence>MTAAHLRRPPISVAVLDLLGRSHATLESACRSTDASERFRDAHLGALRAAAALVAARTTPSPRSRPRSVWQVLPVVAPELGEWAAFFAACSRQRSVMDRGGHISVRQADDLLRQAEMFLEIVQDQLGVPQTIALPQSITPVRSRVAGA</sequence>
<name>A0A543PU37_9MICO</name>
<dbReference type="RefSeq" id="WP_141819918.1">
    <property type="nucleotide sequence ID" value="NZ_BAAAQC010000005.1"/>
</dbReference>